<dbReference type="InterPro" id="IPR007235">
    <property type="entry name" value="Glyco_trans_28_C"/>
</dbReference>
<dbReference type="Pfam" id="PF06925">
    <property type="entry name" value="MGDG_synth"/>
    <property type="match status" value="1"/>
</dbReference>
<evidence type="ECO:0000259" key="6">
    <source>
        <dbReference type="Pfam" id="PF06925"/>
    </source>
</evidence>
<dbReference type="AlphaFoldDB" id="A0A386H0L1"/>
<evidence type="ECO:0000256" key="2">
    <source>
        <dbReference type="ARBA" id="ARBA00006962"/>
    </source>
</evidence>
<reference evidence="7 8" key="1">
    <citation type="journal article" date="2019" name="Int. J. Syst. Evol. Microbiol.">
        <title>Clostridium fermenticellae sp. nov., isolated from the mud in a fermentation cellar for the production of the Chinese liquor, baijiu.</title>
        <authorList>
            <person name="Xu P.X."/>
            <person name="Chai L.J."/>
            <person name="Qiu T."/>
            <person name="Zhang X.J."/>
            <person name="Lu Z.M."/>
            <person name="Xiao C."/>
            <person name="Wang S.T."/>
            <person name="Shen C.H."/>
            <person name="Shi J.S."/>
            <person name="Xu Z.H."/>
        </authorList>
    </citation>
    <scope>NUCLEOTIDE SEQUENCE [LARGE SCALE GENOMIC DNA]</scope>
    <source>
        <strain evidence="7 8">JN500901</strain>
    </source>
</reference>
<proteinExistence type="inferred from homology"/>
<evidence type="ECO:0000313" key="8">
    <source>
        <dbReference type="Proteomes" id="UP000266301"/>
    </source>
</evidence>
<dbReference type="PANTHER" id="PTHR43025:SF3">
    <property type="entry name" value="MONOGALACTOSYLDIACYLGLYCEROL SYNTHASE 1, CHLOROPLASTIC"/>
    <property type="match status" value="1"/>
</dbReference>
<comment type="subcellular location">
    <subcellularLocation>
        <location evidence="1">Membrane</location>
    </subcellularLocation>
</comment>
<dbReference type="InterPro" id="IPR050519">
    <property type="entry name" value="Glycosyltransf_28_UgtP"/>
</dbReference>
<dbReference type="GO" id="GO:0016020">
    <property type="term" value="C:membrane"/>
    <property type="evidence" value="ECO:0007669"/>
    <property type="project" value="UniProtKB-SubCell"/>
</dbReference>
<feature type="domain" description="Glycosyl transferase family 28 C-terminal" evidence="5">
    <location>
        <begin position="206"/>
        <end position="353"/>
    </location>
</feature>
<keyword evidence="3" id="KW-0328">Glycosyltransferase</keyword>
<keyword evidence="4 7" id="KW-0808">Transferase</keyword>
<dbReference type="PANTHER" id="PTHR43025">
    <property type="entry name" value="MONOGALACTOSYLDIACYLGLYCEROL SYNTHASE"/>
    <property type="match status" value="1"/>
</dbReference>
<dbReference type="InterPro" id="IPR009695">
    <property type="entry name" value="Diacylglyc_glucosyltr_N"/>
</dbReference>
<dbReference type="GO" id="GO:0016758">
    <property type="term" value="F:hexosyltransferase activity"/>
    <property type="evidence" value="ECO:0007669"/>
    <property type="project" value="InterPro"/>
</dbReference>
<accession>A0A386H0L1</accession>
<dbReference type="Pfam" id="PF04101">
    <property type="entry name" value="Glyco_tran_28_C"/>
    <property type="match status" value="1"/>
</dbReference>
<sequence>MRILILSVSAGGGHGHAAEALRNYIESEVPNSDIKIIDTLKYINPIIDKVVIGSYLKSLKITPALYGKIYTYSEGDYNKIASTISSKFNKIMTYKLAPLVSEFNPDMIISTHPFPTEMDSIMKEKHNIMTPCITIITDYYPHTSWLHPNIDAYVVSNQDMIDEMISRGIPKDTIYNLGIPVESDFMEKFDRDDTLHELKLDKNKSTILVMGGSLGMGKIKDICEQLDKIIMDIQIIVITGKNQKLYDDLLKSKEAFSKEIRIIGFTNKVNKYMQASDLLLTKPGGLTVTEALICKIPMGIFSPIPGHEEKNAEFLIKNNLAINICDINTCKSKIENLLNSPNRLRTMKDNCEKFAKPNSGNDIVKLIKYLMHNKPNKITVETPNKNPSKDNSVKTFFKSVENYFIKTASKIFVQS</sequence>
<evidence type="ECO:0000256" key="3">
    <source>
        <dbReference type="ARBA" id="ARBA00022676"/>
    </source>
</evidence>
<dbReference type="OrthoDB" id="9815663at2"/>
<dbReference type="GO" id="GO:0009247">
    <property type="term" value="P:glycolipid biosynthetic process"/>
    <property type="evidence" value="ECO:0007669"/>
    <property type="project" value="InterPro"/>
</dbReference>
<dbReference type="SUPFAM" id="SSF53756">
    <property type="entry name" value="UDP-Glycosyltransferase/glycogen phosphorylase"/>
    <property type="match status" value="1"/>
</dbReference>
<feature type="domain" description="Diacylglycerol glucosyltransferase N-terminal" evidence="6">
    <location>
        <begin position="14"/>
        <end position="181"/>
    </location>
</feature>
<dbReference type="KEGG" id="cfer:D4Z93_00815"/>
<dbReference type="EMBL" id="CP032416">
    <property type="protein sequence ID" value="AYD39178.1"/>
    <property type="molecule type" value="Genomic_DNA"/>
</dbReference>
<name>A0A386H0L1_9CLOT</name>
<keyword evidence="8" id="KW-1185">Reference proteome</keyword>
<dbReference type="Gene3D" id="3.40.50.2000">
    <property type="entry name" value="Glycogen Phosphorylase B"/>
    <property type="match status" value="1"/>
</dbReference>
<evidence type="ECO:0000313" key="7">
    <source>
        <dbReference type="EMBL" id="AYD39178.1"/>
    </source>
</evidence>
<evidence type="ECO:0000256" key="1">
    <source>
        <dbReference type="ARBA" id="ARBA00004370"/>
    </source>
</evidence>
<evidence type="ECO:0000259" key="5">
    <source>
        <dbReference type="Pfam" id="PF04101"/>
    </source>
</evidence>
<evidence type="ECO:0000256" key="4">
    <source>
        <dbReference type="ARBA" id="ARBA00022679"/>
    </source>
</evidence>
<protein>
    <submittedName>
        <fullName evidence="7">UDP-N-acetylglucosamine--LPS N-acetylglucosamine transferase</fullName>
    </submittedName>
</protein>
<gene>
    <name evidence="7" type="ORF">D4Z93_00815</name>
</gene>
<organism evidence="7 8">
    <name type="scientific">Clostridium fermenticellae</name>
    <dbReference type="NCBI Taxonomy" id="2068654"/>
    <lineage>
        <taxon>Bacteria</taxon>
        <taxon>Bacillati</taxon>
        <taxon>Bacillota</taxon>
        <taxon>Clostridia</taxon>
        <taxon>Eubacteriales</taxon>
        <taxon>Clostridiaceae</taxon>
        <taxon>Clostridium</taxon>
    </lineage>
</organism>
<dbReference type="Proteomes" id="UP000266301">
    <property type="component" value="Chromosome"/>
</dbReference>
<comment type="similarity">
    <text evidence="2">Belongs to the glycosyltransferase 28 family.</text>
</comment>
<dbReference type="RefSeq" id="WP_119969889.1">
    <property type="nucleotide sequence ID" value="NZ_CP032416.1"/>
</dbReference>